<dbReference type="Pfam" id="PF00441">
    <property type="entry name" value="Acyl-CoA_dh_1"/>
    <property type="match status" value="1"/>
</dbReference>
<evidence type="ECO:0000256" key="3">
    <source>
        <dbReference type="ARBA" id="ARBA00023002"/>
    </source>
</evidence>
<keyword evidence="3" id="KW-0560">Oxidoreductase</keyword>
<organism evidence="5 6">
    <name type="scientific">Aduncisulcus paluster</name>
    <dbReference type="NCBI Taxonomy" id="2918883"/>
    <lineage>
        <taxon>Eukaryota</taxon>
        <taxon>Metamonada</taxon>
        <taxon>Carpediemonas-like organisms</taxon>
        <taxon>Aduncisulcus</taxon>
    </lineage>
</organism>
<accession>A0ABQ5KZ66</accession>
<gene>
    <name evidence="5" type="ORF">ADUPG1_003670</name>
</gene>
<evidence type="ECO:0000313" key="5">
    <source>
        <dbReference type="EMBL" id="GKT37732.1"/>
    </source>
</evidence>
<feature type="non-terminal residue" evidence="5">
    <location>
        <position position="298"/>
    </location>
</feature>
<dbReference type="PANTHER" id="PTHR43884">
    <property type="entry name" value="ACYL-COA DEHYDROGENASE"/>
    <property type="match status" value="1"/>
</dbReference>
<dbReference type="EMBL" id="BQXS01005118">
    <property type="protein sequence ID" value="GKT37732.1"/>
    <property type="molecule type" value="Genomic_DNA"/>
</dbReference>
<comment type="caution">
    <text evidence="5">The sequence shown here is derived from an EMBL/GenBank/DDBJ whole genome shotgun (WGS) entry which is preliminary data.</text>
</comment>
<keyword evidence="1" id="KW-0285">Flavoprotein</keyword>
<evidence type="ECO:0000256" key="2">
    <source>
        <dbReference type="ARBA" id="ARBA00022827"/>
    </source>
</evidence>
<dbReference type="PANTHER" id="PTHR43884:SF20">
    <property type="entry name" value="ACYL-COA DEHYDROGENASE FADE28"/>
    <property type="match status" value="1"/>
</dbReference>
<sequence length="298" mass="30899">DGHEELVGALAAGERTAGLALTGNLVVSDGRASGVLPAVLGGTADGVLLAPGSDGWVLVDCAGTGVAVEAKKATDFSRPWAAATVEGAAVHPVGLPAAVVSDLSAVTLSAEAVGVARWALQTAVEYAKVREQFGKQIGSFQAIKHMCAEMLCRVEQADVAVWDAAECARDDCIQILGGIGFTWEHDAHLYLRRAYALQSFLGKPAAWRRKAAALTIGGTRRSLTIDLGEVETQRAQVAAAAAEIASAPQAEQQIRLAETGFLAPHWPAPYGLGAGAAQQLLIDQELHAAGVTRPDLVI</sequence>
<keyword evidence="6" id="KW-1185">Reference proteome</keyword>
<dbReference type="Gene3D" id="1.20.140.10">
    <property type="entry name" value="Butyryl-CoA Dehydrogenase, subunit A, domain 3"/>
    <property type="match status" value="2"/>
</dbReference>
<dbReference type="SUPFAM" id="SSF47203">
    <property type="entry name" value="Acyl-CoA dehydrogenase C-terminal domain-like"/>
    <property type="match status" value="1"/>
</dbReference>
<evidence type="ECO:0000259" key="4">
    <source>
        <dbReference type="Pfam" id="PF00441"/>
    </source>
</evidence>
<dbReference type="InterPro" id="IPR036250">
    <property type="entry name" value="AcylCo_DH-like_C"/>
</dbReference>
<name>A0ABQ5KZ66_9EUKA</name>
<dbReference type="Proteomes" id="UP001057375">
    <property type="component" value="Unassembled WGS sequence"/>
</dbReference>
<proteinExistence type="predicted"/>
<dbReference type="InterPro" id="IPR009075">
    <property type="entry name" value="AcylCo_DH/oxidase_C"/>
</dbReference>
<evidence type="ECO:0000256" key="1">
    <source>
        <dbReference type="ARBA" id="ARBA00022630"/>
    </source>
</evidence>
<feature type="domain" description="Acyl-CoA dehydrogenase/oxidase C-terminal" evidence="4">
    <location>
        <begin position="106"/>
        <end position="166"/>
    </location>
</feature>
<reference evidence="5" key="1">
    <citation type="submission" date="2022-03" db="EMBL/GenBank/DDBJ databases">
        <title>Draft genome sequence of Aduncisulcus paluster, a free-living microaerophilic Fornicata.</title>
        <authorList>
            <person name="Yuyama I."/>
            <person name="Kume K."/>
            <person name="Tamura T."/>
            <person name="Inagaki Y."/>
            <person name="Hashimoto T."/>
        </authorList>
    </citation>
    <scope>NUCLEOTIDE SEQUENCE</scope>
    <source>
        <strain evidence="5">NY0171</strain>
    </source>
</reference>
<protein>
    <submittedName>
        <fullName evidence="5">Acyl-CoA dehydrogenase</fullName>
    </submittedName>
</protein>
<keyword evidence="2" id="KW-0274">FAD</keyword>
<evidence type="ECO:0000313" key="6">
    <source>
        <dbReference type="Proteomes" id="UP001057375"/>
    </source>
</evidence>
<feature type="non-terminal residue" evidence="5">
    <location>
        <position position="1"/>
    </location>
</feature>